<feature type="domain" description="C2H2-type" evidence="10">
    <location>
        <begin position="359"/>
        <end position="388"/>
    </location>
</feature>
<dbReference type="OrthoDB" id="6077919at2759"/>
<dbReference type="SUPFAM" id="SSF57667">
    <property type="entry name" value="beta-beta-alpha zinc fingers"/>
    <property type="match status" value="4"/>
</dbReference>
<evidence type="ECO:0000313" key="11">
    <source>
        <dbReference type="EMBL" id="OXA50338.1"/>
    </source>
</evidence>
<dbReference type="FunFam" id="3.30.160.60:FF:000072">
    <property type="entry name" value="zinc finger protein 143 isoform X1"/>
    <property type="match status" value="1"/>
</dbReference>
<evidence type="ECO:0000256" key="3">
    <source>
        <dbReference type="ARBA" id="ARBA00022737"/>
    </source>
</evidence>
<dbReference type="FunFam" id="3.30.160.60:FF:000446">
    <property type="entry name" value="Zinc finger protein"/>
    <property type="match status" value="1"/>
</dbReference>
<dbReference type="PROSITE" id="PS00028">
    <property type="entry name" value="ZINC_FINGER_C2H2_1"/>
    <property type="match status" value="7"/>
</dbReference>
<comment type="subcellular location">
    <subcellularLocation>
        <location evidence="1">Nucleus</location>
    </subcellularLocation>
</comment>
<evidence type="ECO:0000256" key="2">
    <source>
        <dbReference type="ARBA" id="ARBA00022723"/>
    </source>
</evidence>
<feature type="domain" description="C2H2-type" evidence="10">
    <location>
        <begin position="243"/>
        <end position="272"/>
    </location>
</feature>
<dbReference type="Pfam" id="PF00096">
    <property type="entry name" value="zf-C2H2"/>
    <property type="match status" value="6"/>
</dbReference>
<keyword evidence="6" id="KW-0238">DNA-binding</keyword>
<dbReference type="InterPro" id="IPR013087">
    <property type="entry name" value="Znf_C2H2_type"/>
</dbReference>
<dbReference type="GO" id="GO:0005634">
    <property type="term" value="C:nucleus"/>
    <property type="evidence" value="ECO:0007669"/>
    <property type="project" value="UniProtKB-SubCell"/>
</dbReference>
<keyword evidence="4 8" id="KW-0863">Zinc-finger</keyword>
<dbReference type="Gene3D" id="3.30.160.60">
    <property type="entry name" value="Classic Zinc Finger"/>
    <property type="match status" value="7"/>
</dbReference>
<keyword evidence="5" id="KW-0862">Zinc</keyword>
<dbReference type="PANTHER" id="PTHR24404:SF114">
    <property type="entry name" value="KLUMPFUSS, ISOFORM B-RELATED"/>
    <property type="match status" value="1"/>
</dbReference>
<feature type="region of interest" description="Disordered" evidence="9">
    <location>
        <begin position="90"/>
        <end position="109"/>
    </location>
</feature>
<keyword evidence="11" id="KW-0808">Transferase</keyword>
<dbReference type="OMA" id="AIPNCDA"/>
<evidence type="ECO:0000256" key="6">
    <source>
        <dbReference type="ARBA" id="ARBA00023125"/>
    </source>
</evidence>
<feature type="domain" description="C2H2-type" evidence="10">
    <location>
        <begin position="186"/>
        <end position="213"/>
    </location>
</feature>
<sequence>MDGLVLLQEKLEEVILLIKSFRPEDLVKAGRVWNTFSLQFQSIINLDVDDTITNQSLSTRKYSSPVKPKLNLSKKQVIIATKSSVHQNENFISTSENVPDSSESQLTTLESSKNDKLFENLSTNDQNSSKSNTSPSFILDEVQTSSILEGEGQQQHENDVRAQNSSEVEEKVSEKVATGRFKGKQFICDECGVAFSTRGNFNVHLRKHTSERPFPCTKCSKRFNTSSNLRRHLLSYHQGVKPYHCAIPNCDARFTERKSLVIHVRRHTGEKPFECNVCGKSYMKRWVLSQHLKTHQGDQGKSHLCHQCGKSFTQKSQLKLHEKRHSGVKSNVCSYCESGFTTKSDLLRHEKTHSGKKAFVCLRDQCGKPFARSHRLKDHLLKHEQEQTAEMQDAGESIKI</sequence>
<gene>
    <name evidence="11" type="ORF">Fcan01_14982</name>
</gene>
<keyword evidence="7" id="KW-0539">Nucleus</keyword>
<dbReference type="GO" id="GO:0003700">
    <property type="term" value="F:DNA-binding transcription factor activity"/>
    <property type="evidence" value="ECO:0007669"/>
    <property type="project" value="TreeGrafter"/>
</dbReference>
<keyword evidence="11" id="KW-0489">Methyltransferase</keyword>
<evidence type="ECO:0000256" key="8">
    <source>
        <dbReference type="PROSITE-ProRule" id="PRU00042"/>
    </source>
</evidence>
<evidence type="ECO:0000259" key="10">
    <source>
        <dbReference type="PROSITE" id="PS50157"/>
    </source>
</evidence>
<name>A0A226DZ84_FOLCA</name>
<evidence type="ECO:0000256" key="5">
    <source>
        <dbReference type="ARBA" id="ARBA00022833"/>
    </source>
</evidence>
<evidence type="ECO:0000256" key="1">
    <source>
        <dbReference type="ARBA" id="ARBA00004123"/>
    </source>
</evidence>
<reference evidence="11 12" key="1">
    <citation type="submission" date="2015-12" db="EMBL/GenBank/DDBJ databases">
        <title>The genome of Folsomia candida.</title>
        <authorList>
            <person name="Faddeeva A."/>
            <person name="Derks M.F."/>
            <person name="Anvar Y."/>
            <person name="Smit S."/>
            <person name="Van Straalen N."/>
            <person name="Roelofs D."/>
        </authorList>
    </citation>
    <scope>NUCLEOTIDE SEQUENCE [LARGE SCALE GENOMIC DNA]</scope>
    <source>
        <strain evidence="11 12">VU population</strain>
        <tissue evidence="11">Whole body</tissue>
    </source>
</reference>
<dbReference type="InterPro" id="IPR050589">
    <property type="entry name" value="Ikaros_C2H2-ZF"/>
</dbReference>
<dbReference type="Proteomes" id="UP000198287">
    <property type="component" value="Unassembled WGS sequence"/>
</dbReference>
<dbReference type="GO" id="GO:0008168">
    <property type="term" value="F:methyltransferase activity"/>
    <property type="evidence" value="ECO:0007669"/>
    <property type="project" value="UniProtKB-KW"/>
</dbReference>
<feature type="domain" description="C2H2-type" evidence="10">
    <location>
        <begin position="273"/>
        <end position="300"/>
    </location>
</feature>
<feature type="domain" description="C2H2-type" evidence="10">
    <location>
        <begin position="331"/>
        <end position="358"/>
    </location>
</feature>
<dbReference type="GO" id="GO:0006357">
    <property type="term" value="P:regulation of transcription by RNA polymerase II"/>
    <property type="evidence" value="ECO:0007669"/>
    <property type="project" value="TreeGrafter"/>
</dbReference>
<feature type="region of interest" description="Disordered" evidence="9">
    <location>
        <begin position="150"/>
        <end position="171"/>
    </location>
</feature>
<evidence type="ECO:0000256" key="7">
    <source>
        <dbReference type="ARBA" id="ARBA00023242"/>
    </source>
</evidence>
<feature type="domain" description="C2H2-type" evidence="10">
    <location>
        <begin position="214"/>
        <end position="242"/>
    </location>
</feature>
<organism evidence="11 12">
    <name type="scientific">Folsomia candida</name>
    <name type="common">Springtail</name>
    <dbReference type="NCBI Taxonomy" id="158441"/>
    <lineage>
        <taxon>Eukaryota</taxon>
        <taxon>Metazoa</taxon>
        <taxon>Ecdysozoa</taxon>
        <taxon>Arthropoda</taxon>
        <taxon>Hexapoda</taxon>
        <taxon>Collembola</taxon>
        <taxon>Entomobryomorpha</taxon>
        <taxon>Isotomoidea</taxon>
        <taxon>Isotomidae</taxon>
        <taxon>Proisotominae</taxon>
        <taxon>Folsomia</taxon>
    </lineage>
</organism>
<dbReference type="GO" id="GO:0032259">
    <property type="term" value="P:methylation"/>
    <property type="evidence" value="ECO:0007669"/>
    <property type="project" value="UniProtKB-KW"/>
</dbReference>
<comment type="caution">
    <text evidence="11">The sequence shown here is derived from an EMBL/GenBank/DDBJ whole genome shotgun (WGS) entry which is preliminary data.</text>
</comment>
<dbReference type="FunFam" id="3.30.160.60:FF:000100">
    <property type="entry name" value="Zinc finger 45-like"/>
    <property type="match status" value="2"/>
</dbReference>
<dbReference type="GO" id="GO:0000978">
    <property type="term" value="F:RNA polymerase II cis-regulatory region sequence-specific DNA binding"/>
    <property type="evidence" value="ECO:0007669"/>
    <property type="project" value="TreeGrafter"/>
</dbReference>
<dbReference type="GO" id="GO:0008270">
    <property type="term" value="F:zinc ion binding"/>
    <property type="evidence" value="ECO:0007669"/>
    <property type="project" value="UniProtKB-KW"/>
</dbReference>
<accession>A0A226DZ84</accession>
<dbReference type="PROSITE" id="PS50157">
    <property type="entry name" value="ZINC_FINGER_C2H2_2"/>
    <property type="match status" value="7"/>
</dbReference>
<dbReference type="SMART" id="SM00355">
    <property type="entry name" value="ZnF_C2H2"/>
    <property type="match status" value="7"/>
</dbReference>
<keyword evidence="2" id="KW-0479">Metal-binding</keyword>
<dbReference type="PANTHER" id="PTHR24404">
    <property type="entry name" value="ZINC FINGER PROTEIN"/>
    <property type="match status" value="1"/>
</dbReference>
<dbReference type="AlphaFoldDB" id="A0A226DZ84"/>
<keyword evidence="12" id="KW-1185">Reference proteome</keyword>
<feature type="domain" description="C2H2-type" evidence="10">
    <location>
        <begin position="303"/>
        <end position="330"/>
    </location>
</feature>
<feature type="compositionally biased region" description="Polar residues" evidence="9">
    <location>
        <begin position="90"/>
        <end position="100"/>
    </location>
</feature>
<keyword evidence="3" id="KW-0677">Repeat</keyword>
<proteinExistence type="predicted"/>
<evidence type="ECO:0000313" key="12">
    <source>
        <dbReference type="Proteomes" id="UP000198287"/>
    </source>
</evidence>
<dbReference type="FunFam" id="3.30.160.60:FF:000384">
    <property type="entry name" value="Zinc finger protein 550"/>
    <property type="match status" value="1"/>
</dbReference>
<dbReference type="InterPro" id="IPR036236">
    <property type="entry name" value="Znf_C2H2_sf"/>
</dbReference>
<evidence type="ECO:0000256" key="4">
    <source>
        <dbReference type="ARBA" id="ARBA00022771"/>
    </source>
</evidence>
<dbReference type="EMBL" id="LNIX01000009">
    <property type="protein sequence ID" value="OXA50338.1"/>
    <property type="molecule type" value="Genomic_DNA"/>
</dbReference>
<evidence type="ECO:0000256" key="9">
    <source>
        <dbReference type="SAM" id="MobiDB-lite"/>
    </source>
</evidence>
<protein>
    <submittedName>
        <fullName evidence="11">Histone-lysine N-methyltransferase PRDM9</fullName>
    </submittedName>
</protein>